<sequence>MHCRVRLQRRHAVLAANHVKPSAKNTVPAARMSDPSIPTPDLTSGVGPPPGQGYAMVTTSARESERAPPPPHRTGAAKGRRRSLHTRAPTPQPRPSPCHCHGLLSGRAATTASSARPQHRHGLLVDLAPTSLFHGACAAAAAPHRPGLRIGAHGYRIRPRRCRI</sequence>
<reference evidence="2" key="3">
    <citation type="submission" date="2015-04" db="UniProtKB">
        <authorList>
            <consortium name="EnsemblPlants"/>
        </authorList>
    </citation>
    <scope>IDENTIFICATION</scope>
</reference>
<dbReference type="AlphaFoldDB" id="A0A0D9XAY9"/>
<dbReference type="EnsemblPlants" id="LPERR08G20500.1">
    <property type="protein sequence ID" value="LPERR08G20500.1"/>
    <property type="gene ID" value="LPERR08G20500"/>
</dbReference>
<reference evidence="2 3" key="1">
    <citation type="submission" date="2012-08" db="EMBL/GenBank/DDBJ databases">
        <title>Oryza genome evolution.</title>
        <authorList>
            <person name="Wing R.A."/>
        </authorList>
    </citation>
    <scope>NUCLEOTIDE SEQUENCE</scope>
</reference>
<evidence type="ECO:0000313" key="2">
    <source>
        <dbReference type="EnsemblPlants" id="LPERR08G20500.1"/>
    </source>
</evidence>
<accession>A0A0D9XAY9</accession>
<proteinExistence type="predicted"/>
<keyword evidence="3" id="KW-1185">Reference proteome</keyword>
<protein>
    <submittedName>
        <fullName evidence="2">Uncharacterized protein</fullName>
    </submittedName>
</protein>
<evidence type="ECO:0000256" key="1">
    <source>
        <dbReference type="SAM" id="MobiDB-lite"/>
    </source>
</evidence>
<organism evidence="2 3">
    <name type="scientific">Leersia perrieri</name>
    <dbReference type="NCBI Taxonomy" id="77586"/>
    <lineage>
        <taxon>Eukaryota</taxon>
        <taxon>Viridiplantae</taxon>
        <taxon>Streptophyta</taxon>
        <taxon>Embryophyta</taxon>
        <taxon>Tracheophyta</taxon>
        <taxon>Spermatophyta</taxon>
        <taxon>Magnoliopsida</taxon>
        <taxon>Liliopsida</taxon>
        <taxon>Poales</taxon>
        <taxon>Poaceae</taxon>
        <taxon>BOP clade</taxon>
        <taxon>Oryzoideae</taxon>
        <taxon>Oryzeae</taxon>
        <taxon>Oryzinae</taxon>
        <taxon>Leersia</taxon>
    </lineage>
</organism>
<dbReference type="Gramene" id="LPERR08G20500.1">
    <property type="protein sequence ID" value="LPERR08G20500.1"/>
    <property type="gene ID" value="LPERR08G20500"/>
</dbReference>
<evidence type="ECO:0000313" key="3">
    <source>
        <dbReference type="Proteomes" id="UP000032180"/>
    </source>
</evidence>
<dbReference type="Proteomes" id="UP000032180">
    <property type="component" value="Chromosome 8"/>
</dbReference>
<feature type="region of interest" description="Disordered" evidence="1">
    <location>
        <begin position="16"/>
        <end position="104"/>
    </location>
</feature>
<name>A0A0D9XAY9_9ORYZ</name>
<dbReference type="HOGENOM" id="CLU_1621412_0_0_1"/>
<reference evidence="3" key="2">
    <citation type="submission" date="2013-12" db="EMBL/GenBank/DDBJ databases">
        <authorList>
            <person name="Yu Y."/>
            <person name="Lee S."/>
            <person name="de Baynast K."/>
            <person name="Wissotski M."/>
            <person name="Liu L."/>
            <person name="Talag J."/>
            <person name="Goicoechea J."/>
            <person name="Angelova A."/>
            <person name="Jetty R."/>
            <person name="Kudrna D."/>
            <person name="Golser W."/>
            <person name="Rivera L."/>
            <person name="Zhang J."/>
            <person name="Wing R."/>
        </authorList>
    </citation>
    <scope>NUCLEOTIDE SEQUENCE</scope>
</reference>